<evidence type="ECO:0000256" key="2">
    <source>
        <dbReference type="ARBA" id="ARBA00023015"/>
    </source>
</evidence>
<dbReference type="STRING" id="376489.A5892_06405"/>
<keyword evidence="3" id="KW-0238">DNA-binding</keyword>
<reference evidence="6 7" key="1">
    <citation type="submission" date="2016-04" db="EMBL/GenBank/DDBJ databases">
        <title>Complete Genome Sequence of Halotalea alkalilenta IHB B 13600.</title>
        <authorList>
            <person name="Swarnkar M.K."/>
            <person name="Sharma A."/>
            <person name="Kaushal K."/>
            <person name="Soni R."/>
            <person name="Rana S."/>
            <person name="Singh A.K."/>
            <person name="Gulati A."/>
        </authorList>
    </citation>
    <scope>NUCLEOTIDE SEQUENCE [LARGE SCALE GENOMIC DNA]</scope>
    <source>
        <strain evidence="6 7">IHB B 13600</strain>
    </source>
</reference>
<feature type="domain" description="HTH lysR-type" evidence="5">
    <location>
        <begin position="1"/>
        <end position="58"/>
    </location>
</feature>
<dbReference type="Gene3D" id="3.40.190.10">
    <property type="entry name" value="Periplasmic binding protein-like II"/>
    <property type="match status" value="2"/>
</dbReference>
<dbReference type="Pfam" id="PF03466">
    <property type="entry name" value="LysR_substrate"/>
    <property type="match status" value="1"/>
</dbReference>
<dbReference type="GO" id="GO:0003677">
    <property type="term" value="F:DNA binding"/>
    <property type="evidence" value="ECO:0007669"/>
    <property type="project" value="UniProtKB-KW"/>
</dbReference>
<dbReference type="PANTHER" id="PTHR30419:SF8">
    <property type="entry name" value="NITROGEN ASSIMILATION TRANSCRIPTIONAL ACTIVATOR-RELATED"/>
    <property type="match status" value="1"/>
</dbReference>
<dbReference type="PANTHER" id="PTHR30419">
    <property type="entry name" value="HTH-TYPE TRANSCRIPTIONAL REGULATOR YBHD"/>
    <property type="match status" value="1"/>
</dbReference>
<dbReference type="SUPFAM" id="SSF46785">
    <property type="entry name" value="Winged helix' DNA-binding domain"/>
    <property type="match status" value="1"/>
</dbReference>
<name>A0A172YD09_9GAMM</name>
<evidence type="ECO:0000256" key="1">
    <source>
        <dbReference type="ARBA" id="ARBA00009437"/>
    </source>
</evidence>
<evidence type="ECO:0000256" key="4">
    <source>
        <dbReference type="ARBA" id="ARBA00023163"/>
    </source>
</evidence>
<keyword evidence="4" id="KW-0804">Transcription</keyword>
<dbReference type="EMBL" id="CP015243">
    <property type="protein sequence ID" value="ANF57141.1"/>
    <property type="molecule type" value="Genomic_DNA"/>
</dbReference>
<protein>
    <submittedName>
        <fullName evidence="6">LysR family transcriptional regulator</fullName>
    </submittedName>
</protein>
<dbReference type="Proteomes" id="UP000077875">
    <property type="component" value="Chromosome"/>
</dbReference>
<comment type="similarity">
    <text evidence="1">Belongs to the LysR transcriptional regulatory family.</text>
</comment>
<accession>A0A172YD09</accession>
<keyword evidence="2" id="KW-0805">Transcription regulation</keyword>
<dbReference type="GO" id="GO:0003700">
    <property type="term" value="F:DNA-binding transcription factor activity"/>
    <property type="evidence" value="ECO:0007669"/>
    <property type="project" value="InterPro"/>
</dbReference>
<dbReference type="InterPro" id="IPR036390">
    <property type="entry name" value="WH_DNA-bd_sf"/>
</dbReference>
<evidence type="ECO:0000313" key="6">
    <source>
        <dbReference type="EMBL" id="ANF57141.1"/>
    </source>
</evidence>
<proteinExistence type="inferred from homology"/>
<dbReference type="PRINTS" id="PR00039">
    <property type="entry name" value="HTHLYSR"/>
</dbReference>
<evidence type="ECO:0000259" key="5">
    <source>
        <dbReference type="PROSITE" id="PS50931"/>
    </source>
</evidence>
<dbReference type="InterPro" id="IPR050950">
    <property type="entry name" value="HTH-type_LysR_regulators"/>
</dbReference>
<dbReference type="InterPro" id="IPR036388">
    <property type="entry name" value="WH-like_DNA-bd_sf"/>
</dbReference>
<dbReference type="Pfam" id="PF00126">
    <property type="entry name" value="HTH_1"/>
    <property type="match status" value="1"/>
</dbReference>
<dbReference type="PROSITE" id="PS50931">
    <property type="entry name" value="HTH_LYSR"/>
    <property type="match status" value="1"/>
</dbReference>
<dbReference type="InterPro" id="IPR000847">
    <property type="entry name" value="LysR_HTH_N"/>
</dbReference>
<evidence type="ECO:0000256" key="3">
    <source>
        <dbReference type="ARBA" id="ARBA00023125"/>
    </source>
</evidence>
<dbReference type="InterPro" id="IPR005119">
    <property type="entry name" value="LysR_subst-bd"/>
</dbReference>
<dbReference type="AlphaFoldDB" id="A0A172YD09"/>
<dbReference type="KEGG" id="haa:A5892_06405"/>
<dbReference type="GO" id="GO:0005829">
    <property type="term" value="C:cytosol"/>
    <property type="evidence" value="ECO:0007669"/>
    <property type="project" value="TreeGrafter"/>
</dbReference>
<sequence length="314" mass="35237">MDIKQMKYFIQIADSGNFSRASEILHVAQPSLSQQIKNLEEELGVALLARHARGVTLTELGKEFYTRAQRIVQEVEHTKDVIWEKSANPAGRVSVGLPTSACRGLSFPLFEALNKRFPNIKLHIVEAMTAYLDDLIQVGRLDVALLYNHKAYEHVSWTEMLTEDFMLFMRPDAPLSHLASIPFQDVFELPIVLPGRPNMMNTVMKQFAARHDVSFKALDCDSLPATVKMVCESRYMAIMPSFAFSEEIERGVMIAIPIVDPTPSWRLSVVVSKLTLNVRGSQAVAETMADVMASLVEAGKWQARLSNPENTKRS</sequence>
<gene>
    <name evidence="6" type="ORF">A5892_06405</name>
</gene>
<dbReference type="SUPFAM" id="SSF53850">
    <property type="entry name" value="Periplasmic binding protein-like II"/>
    <property type="match status" value="1"/>
</dbReference>
<dbReference type="FunFam" id="1.10.10.10:FF:000001">
    <property type="entry name" value="LysR family transcriptional regulator"/>
    <property type="match status" value="1"/>
</dbReference>
<organism evidence="6 7">
    <name type="scientific">Halotalea alkalilenta</name>
    <dbReference type="NCBI Taxonomy" id="376489"/>
    <lineage>
        <taxon>Bacteria</taxon>
        <taxon>Pseudomonadati</taxon>
        <taxon>Pseudomonadota</taxon>
        <taxon>Gammaproteobacteria</taxon>
        <taxon>Oceanospirillales</taxon>
        <taxon>Halomonadaceae</taxon>
        <taxon>Halotalea</taxon>
    </lineage>
</organism>
<evidence type="ECO:0000313" key="7">
    <source>
        <dbReference type="Proteomes" id="UP000077875"/>
    </source>
</evidence>
<keyword evidence="7" id="KW-1185">Reference proteome</keyword>
<dbReference type="Gene3D" id="1.10.10.10">
    <property type="entry name" value="Winged helix-like DNA-binding domain superfamily/Winged helix DNA-binding domain"/>
    <property type="match status" value="1"/>
</dbReference>